<dbReference type="AlphaFoldDB" id="A0A8H5GI97"/>
<sequence length="322" mass="36090">MSTITPPSETYALMLLPLKQGYPLWIPEPNDALPKEYRNEGVCIGDVGFITLDGAFSFLFNICLEKDHPINQWRGVPQGFCPLQLESRTGAVLLFSGAASRTDYPNTIFREYGARNAECWYKYVRDTLGIGKNSLYLLTGYDKTRCSETAAFSDPSGSKAQPVCLQLRSDNGALTLSDSSLSQNNVSGRRVPQNNSINQSVFIRGFKLCCAAEVDATETMHSSEKYQPSDVINKHILDTVRPLSRVDMPLIHTFPIPEQHTDMNVALTHDSQWCSVLTEEDSQMPDSDSLITRVRERYHVRFSDGSAYLHNTSEFSPGSRIW</sequence>
<reference evidence="1 2" key="1">
    <citation type="journal article" date="2020" name="ISME J.">
        <title>Uncovering the hidden diversity of litter-decomposition mechanisms in mushroom-forming fungi.</title>
        <authorList>
            <person name="Floudas D."/>
            <person name="Bentzer J."/>
            <person name="Ahren D."/>
            <person name="Johansson T."/>
            <person name="Persson P."/>
            <person name="Tunlid A."/>
        </authorList>
    </citation>
    <scope>NUCLEOTIDE SEQUENCE [LARGE SCALE GENOMIC DNA]</scope>
    <source>
        <strain evidence="1 2">CBS 291.85</strain>
    </source>
</reference>
<proteinExistence type="predicted"/>
<dbReference type="OrthoDB" id="3070764at2759"/>
<dbReference type="Proteomes" id="UP000559256">
    <property type="component" value="Unassembled WGS sequence"/>
</dbReference>
<evidence type="ECO:0000313" key="2">
    <source>
        <dbReference type="Proteomes" id="UP000559256"/>
    </source>
</evidence>
<gene>
    <name evidence="1" type="ORF">D9758_005428</name>
</gene>
<keyword evidence="2" id="KW-1185">Reference proteome</keyword>
<name>A0A8H5GI97_9AGAR</name>
<protein>
    <submittedName>
        <fullName evidence="1">Uncharacterized protein</fullName>
    </submittedName>
</protein>
<organism evidence="1 2">
    <name type="scientific">Tetrapyrgos nigripes</name>
    <dbReference type="NCBI Taxonomy" id="182062"/>
    <lineage>
        <taxon>Eukaryota</taxon>
        <taxon>Fungi</taxon>
        <taxon>Dikarya</taxon>
        <taxon>Basidiomycota</taxon>
        <taxon>Agaricomycotina</taxon>
        <taxon>Agaricomycetes</taxon>
        <taxon>Agaricomycetidae</taxon>
        <taxon>Agaricales</taxon>
        <taxon>Marasmiineae</taxon>
        <taxon>Marasmiaceae</taxon>
        <taxon>Tetrapyrgos</taxon>
    </lineage>
</organism>
<accession>A0A8H5GI97</accession>
<dbReference type="EMBL" id="JAACJM010000028">
    <property type="protein sequence ID" value="KAF5365230.1"/>
    <property type="molecule type" value="Genomic_DNA"/>
</dbReference>
<evidence type="ECO:0000313" key="1">
    <source>
        <dbReference type="EMBL" id="KAF5365230.1"/>
    </source>
</evidence>
<comment type="caution">
    <text evidence="1">The sequence shown here is derived from an EMBL/GenBank/DDBJ whole genome shotgun (WGS) entry which is preliminary data.</text>
</comment>